<gene>
    <name evidence="1" type="ORF">GPUH_LOCUS12848</name>
</gene>
<dbReference type="EMBL" id="UYRT01079659">
    <property type="protein sequence ID" value="VDN21148.1"/>
    <property type="molecule type" value="Genomic_DNA"/>
</dbReference>
<sequence>MLVFGAIVQCILQYSLVSENWGRTVTTAVEIPVNWKHVENLLPHRVVPDVPHHTTYPTPSGWRPPNLRL</sequence>
<dbReference type="Proteomes" id="UP000271098">
    <property type="component" value="Unassembled WGS sequence"/>
</dbReference>
<dbReference type="OrthoDB" id="19439at2759"/>
<keyword evidence="2" id="KW-1185">Reference proteome</keyword>
<protein>
    <submittedName>
        <fullName evidence="3">Secreted protein</fullName>
    </submittedName>
</protein>
<name>A0A183DVV7_9BILA</name>
<evidence type="ECO:0000313" key="1">
    <source>
        <dbReference type="EMBL" id="VDN21148.1"/>
    </source>
</evidence>
<proteinExistence type="predicted"/>
<dbReference type="Gene3D" id="3.30.780.10">
    <property type="entry name" value="SUI1-like domain"/>
    <property type="match status" value="1"/>
</dbReference>
<reference evidence="3" key="1">
    <citation type="submission" date="2016-06" db="UniProtKB">
        <authorList>
            <consortium name="WormBaseParasite"/>
        </authorList>
    </citation>
    <scope>IDENTIFICATION</scope>
</reference>
<evidence type="ECO:0000313" key="2">
    <source>
        <dbReference type="Proteomes" id="UP000271098"/>
    </source>
</evidence>
<accession>A0A183DVV7</accession>
<reference evidence="1 2" key="2">
    <citation type="submission" date="2018-11" db="EMBL/GenBank/DDBJ databases">
        <authorList>
            <consortium name="Pathogen Informatics"/>
        </authorList>
    </citation>
    <scope>NUCLEOTIDE SEQUENCE [LARGE SCALE GENOMIC DNA]</scope>
</reference>
<dbReference type="AlphaFoldDB" id="A0A183DVV7"/>
<evidence type="ECO:0000313" key="3">
    <source>
        <dbReference type="WBParaSite" id="GPUH_0001286201-mRNA-1"/>
    </source>
</evidence>
<dbReference type="WBParaSite" id="GPUH_0001286201-mRNA-1">
    <property type="protein sequence ID" value="GPUH_0001286201-mRNA-1"/>
    <property type="gene ID" value="GPUH_0001286201"/>
</dbReference>
<organism evidence="3">
    <name type="scientific">Gongylonema pulchrum</name>
    <dbReference type="NCBI Taxonomy" id="637853"/>
    <lineage>
        <taxon>Eukaryota</taxon>
        <taxon>Metazoa</taxon>
        <taxon>Ecdysozoa</taxon>
        <taxon>Nematoda</taxon>
        <taxon>Chromadorea</taxon>
        <taxon>Rhabditida</taxon>
        <taxon>Spirurina</taxon>
        <taxon>Spiruromorpha</taxon>
        <taxon>Spiruroidea</taxon>
        <taxon>Gongylonematidae</taxon>
        <taxon>Gongylonema</taxon>
    </lineage>
</organism>